<dbReference type="SUPFAM" id="SSF50475">
    <property type="entry name" value="FMN-binding split barrel"/>
    <property type="match status" value="1"/>
</dbReference>
<dbReference type="GO" id="GO:0042602">
    <property type="term" value="F:riboflavin reductase (NADPH) activity"/>
    <property type="evidence" value="ECO:0007669"/>
    <property type="project" value="TreeGrafter"/>
</dbReference>
<dbReference type="InterPro" id="IPR050268">
    <property type="entry name" value="NADH-dep_flavin_reductase"/>
</dbReference>
<proteinExistence type="predicted"/>
<gene>
    <name evidence="5" type="ORF">LTR62_003344</name>
</gene>
<dbReference type="PANTHER" id="PTHR30466:SF1">
    <property type="entry name" value="FMN REDUCTASE (NADH) RUTF"/>
    <property type="match status" value="1"/>
</dbReference>
<dbReference type="SMART" id="SM00903">
    <property type="entry name" value="Flavin_Reduct"/>
    <property type="match status" value="1"/>
</dbReference>
<sequence length="1462" mass="162020">MNMNMDEERSTAQSFMTAKVRSYEEKPFSSFTPWEEVIRYRSDSSLMVEYCIPEERMPGLQTAYGSDLSGFKAESGAQADVGPATPHASGKRWRSLLITGTMLECVKAARILHVYKELATRDRKSLKKLQTSETEGRGHGVEAAEQLAHQDAPAAPTTRNQSERRVWKKSNESATSTTSSRSFPKAQLDLLQAIYGPDLLDLTIGKFKDARITVTTRQAGLDPVISISGPRIPVDKVISTITQWTGPGRSEKGWLLVRSRASEARGEGNLSVAHNLRFATVKSEAEYRSEDIVPGKAVLRARSEDELKAVIEIVVAEESWRDIVAAGGVEALKQGMKIPVQVKVKETGRWRGLEVRSVFIEGSLPAVGQVKKRILVLGNVDQNVADRLVHGEQAKGGSGWQKAGGPAGGSSRGRAGVLHRSTPDDVDALNTKNVVTGDGASSILGPVDTSTDPATTSRGLHIIKQKQESSASVNSNQSIPGPPMGFERYPHAHSFAPLLGRPDHENHNITHIDFPVIFKRYLIGLKGRTRVHIQQQSGVRRLDIRDQGGKPQAGKPELCSVYIEDADDERRRRAVKLLNERRLWAEKSHPYVAAIERWKRLAVRASDHEVAEEAPPKRYEAMLSLPGQDKERRSAFAARIVGRQGYGTYEIATKSFTSISKSPHVEHCLRIGGFQPEDVEAAIYMIRQVANGKEDIRDGERDGCMVLATYVQVPDLMQEGKWEIISREDWMRNTAEKHTEDLLSRFENKIPDPITLRDERGKESMDITETSRPEVSTANANTESVEDGITSSVERSTTDEDHSGGQYLSRVALLPHASQSTRAKVDDVLRRDKLETATWAERLTNCSVSCVSHRDGAGLAEWTILGRKADVERAKAFLQLRLYARSEMLGFDPQKFPRLLLELSSAPIVPLAQLEAPKAKQEELRVNMRAVARPLTQPVVLITSRMSARAGADKGPREANSIDHCRGVTVSSFNTVTLQPKPVITFNLKVPSRTWDAMVDSGQLSVYIMAATPSAAAITHIFTQPHSDPADPFYRLRDRGVDVKLTADPSMPPRIVAADGAVLARVDATLLKDKCVWVGDHVVVLAKVHYVTLPAFEPKVISDKEERWRNLEGSAGLAYSRQSYRGLGDVIELPDQAEKAEVVGARTADASLVPDEAVEELVLDNEEDDGQALSQAERTMTSAEEDDNVDAFVRELENESAASAPKGRTRRAAEDEEDDYDFGFAAAYRKELDNAVSGALTPESASRTFSPTSTRATSSKTRPLPQFRKFSSMRYFATSLVRHDRQPMDKDLEHLADPSVLRQTVGEFFGESGELKARGRMRELLNDKDIAWKAMRELQNALRDGSLTPERSLQLETTIAVKEGRIAKKLGLRAADELRRMLDTGTVDVRRSQWLESAVEKAMVVCVDEGRRVRQMLDEKKIAPEQFEAVGQRLEREHGVLNEQSMRLRSMLEDEDGGGDDD</sequence>
<protein>
    <recommendedName>
        <fullName evidence="7">K Homology domain-containing protein</fullName>
    </recommendedName>
</protein>
<evidence type="ECO:0008006" key="7">
    <source>
        <dbReference type="Google" id="ProtNLM"/>
    </source>
</evidence>
<feature type="region of interest" description="Disordered" evidence="2">
    <location>
        <begin position="391"/>
        <end position="430"/>
    </location>
</feature>
<feature type="compositionally biased region" description="Polar residues" evidence="2">
    <location>
        <begin position="773"/>
        <end position="795"/>
    </location>
</feature>
<dbReference type="EMBL" id="JAVRRL010000023">
    <property type="protein sequence ID" value="KAK5113475.1"/>
    <property type="molecule type" value="Genomic_DNA"/>
</dbReference>
<evidence type="ECO:0000259" key="4">
    <source>
        <dbReference type="SMART" id="SM00903"/>
    </source>
</evidence>
<keyword evidence="1" id="KW-0560">Oxidoreductase</keyword>
<feature type="region of interest" description="Disordered" evidence="2">
    <location>
        <begin position="759"/>
        <end position="804"/>
    </location>
</feature>
<evidence type="ECO:0000313" key="6">
    <source>
        <dbReference type="Proteomes" id="UP001310890"/>
    </source>
</evidence>
<dbReference type="Pfam" id="PF01613">
    <property type="entry name" value="Flavin_Reduct"/>
    <property type="match status" value="1"/>
</dbReference>
<organism evidence="5 6">
    <name type="scientific">Meristemomyces frigidus</name>
    <dbReference type="NCBI Taxonomy" id="1508187"/>
    <lineage>
        <taxon>Eukaryota</taxon>
        <taxon>Fungi</taxon>
        <taxon>Dikarya</taxon>
        <taxon>Ascomycota</taxon>
        <taxon>Pezizomycotina</taxon>
        <taxon>Dothideomycetes</taxon>
        <taxon>Dothideomycetidae</taxon>
        <taxon>Mycosphaerellales</taxon>
        <taxon>Teratosphaeriaceae</taxon>
        <taxon>Meristemomyces</taxon>
    </lineage>
</organism>
<dbReference type="PANTHER" id="PTHR30466">
    <property type="entry name" value="FLAVIN REDUCTASE"/>
    <property type="match status" value="1"/>
</dbReference>
<reference evidence="5" key="1">
    <citation type="submission" date="2023-08" db="EMBL/GenBank/DDBJ databases">
        <title>Black Yeasts Isolated from many extreme environments.</title>
        <authorList>
            <person name="Coleine C."/>
            <person name="Stajich J.E."/>
            <person name="Selbmann L."/>
        </authorList>
    </citation>
    <scope>NUCLEOTIDE SEQUENCE</scope>
    <source>
        <strain evidence="5">CCFEE 5401</strain>
    </source>
</reference>
<feature type="compositionally biased region" description="Basic and acidic residues" evidence="2">
    <location>
        <begin position="161"/>
        <end position="171"/>
    </location>
</feature>
<feature type="domain" description="K Homology" evidence="3">
    <location>
        <begin position="506"/>
        <end position="583"/>
    </location>
</feature>
<evidence type="ECO:0000256" key="2">
    <source>
        <dbReference type="SAM" id="MobiDB-lite"/>
    </source>
</evidence>
<dbReference type="GO" id="GO:0003676">
    <property type="term" value="F:nucleic acid binding"/>
    <property type="evidence" value="ECO:0007669"/>
    <property type="project" value="InterPro"/>
</dbReference>
<feature type="region of interest" description="Disordered" evidence="2">
    <location>
        <begin position="1239"/>
        <end position="1262"/>
    </location>
</feature>
<name>A0AAN7TF02_9PEZI</name>
<comment type="caution">
    <text evidence="5">The sequence shown here is derived from an EMBL/GenBank/DDBJ whole genome shotgun (WGS) entry which is preliminary data.</text>
</comment>
<feature type="compositionally biased region" description="Polar residues" evidence="2">
    <location>
        <begin position="1243"/>
        <end position="1261"/>
    </location>
</feature>
<feature type="compositionally biased region" description="Polar residues" evidence="2">
    <location>
        <begin position="172"/>
        <end position="182"/>
    </location>
</feature>
<dbReference type="InterPro" id="IPR012349">
    <property type="entry name" value="Split_barrel_FMN-bd"/>
</dbReference>
<accession>A0AAN7TF02</accession>
<dbReference type="InterPro" id="IPR004087">
    <property type="entry name" value="KH_dom"/>
</dbReference>
<feature type="region of interest" description="Disordered" evidence="2">
    <location>
        <begin position="1196"/>
        <end position="1216"/>
    </location>
</feature>
<feature type="domain" description="K Homology" evidence="3">
    <location>
        <begin position="617"/>
        <end position="691"/>
    </location>
</feature>
<feature type="region of interest" description="Disordered" evidence="2">
    <location>
        <begin position="125"/>
        <end position="182"/>
    </location>
</feature>
<evidence type="ECO:0000259" key="3">
    <source>
        <dbReference type="SMART" id="SM00322"/>
    </source>
</evidence>
<dbReference type="SMART" id="SM00322">
    <property type="entry name" value="KH"/>
    <property type="match status" value="2"/>
</dbReference>
<feature type="compositionally biased region" description="Basic and acidic residues" evidence="2">
    <location>
        <begin position="759"/>
        <end position="772"/>
    </location>
</feature>
<evidence type="ECO:0000313" key="5">
    <source>
        <dbReference type="EMBL" id="KAK5113475.1"/>
    </source>
</evidence>
<dbReference type="GO" id="GO:0010181">
    <property type="term" value="F:FMN binding"/>
    <property type="evidence" value="ECO:0007669"/>
    <property type="project" value="InterPro"/>
</dbReference>
<evidence type="ECO:0000256" key="1">
    <source>
        <dbReference type="ARBA" id="ARBA00023002"/>
    </source>
</evidence>
<feature type="domain" description="Flavin reductase like" evidence="4">
    <location>
        <begin position="932"/>
        <end position="1097"/>
    </location>
</feature>
<dbReference type="Gene3D" id="2.30.110.10">
    <property type="entry name" value="Electron Transport, Fmn-binding Protein, Chain A"/>
    <property type="match status" value="1"/>
</dbReference>
<dbReference type="InterPro" id="IPR002563">
    <property type="entry name" value="Flavin_Rdtase-like_dom"/>
</dbReference>
<dbReference type="Proteomes" id="UP001310890">
    <property type="component" value="Unassembled WGS sequence"/>
</dbReference>